<sequence>MNTQNDDFTTLEFQDFLSVPKKYSQPPYYYFQYKKNTLRPYHRISILYAYNGLTIRLIPSRIQFPNPRTCIDHVRKIRSPGNRPETPIIEPSLLALAALTPIDMAQKKSRQPRQSGAKNARYTLPTNAFGPNDGLGSGRCSPCTYRLMRVSTNKGLSFGVTTGCAVHACSYASSPPPWQDPLGARTW</sequence>
<evidence type="ECO:0000313" key="2">
    <source>
        <dbReference type="Proteomes" id="UP000799753"/>
    </source>
</evidence>
<protein>
    <submittedName>
        <fullName evidence="1">Uncharacterized protein</fullName>
    </submittedName>
</protein>
<keyword evidence="2" id="KW-1185">Reference proteome</keyword>
<organism evidence="1 2">
    <name type="scientific">Massarina eburnea CBS 473.64</name>
    <dbReference type="NCBI Taxonomy" id="1395130"/>
    <lineage>
        <taxon>Eukaryota</taxon>
        <taxon>Fungi</taxon>
        <taxon>Dikarya</taxon>
        <taxon>Ascomycota</taxon>
        <taxon>Pezizomycotina</taxon>
        <taxon>Dothideomycetes</taxon>
        <taxon>Pleosporomycetidae</taxon>
        <taxon>Pleosporales</taxon>
        <taxon>Massarineae</taxon>
        <taxon>Massarinaceae</taxon>
        <taxon>Massarina</taxon>
    </lineage>
</organism>
<dbReference type="EMBL" id="MU006785">
    <property type="protein sequence ID" value="KAF2640426.1"/>
    <property type="molecule type" value="Genomic_DNA"/>
</dbReference>
<dbReference type="AlphaFoldDB" id="A0A6A6RY08"/>
<accession>A0A6A6RY08</accession>
<dbReference type="Proteomes" id="UP000799753">
    <property type="component" value="Unassembled WGS sequence"/>
</dbReference>
<evidence type="ECO:0000313" key="1">
    <source>
        <dbReference type="EMBL" id="KAF2640426.1"/>
    </source>
</evidence>
<gene>
    <name evidence="1" type="ORF">P280DRAFT_36206</name>
</gene>
<reference evidence="1" key="1">
    <citation type="journal article" date="2020" name="Stud. Mycol.">
        <title>101 Dothideomycetes genomes: a test case for predicting lifestyles and emergence of pathogens.</title>
        <authorList>
            <person name="Haridas S."/>
            <person name="Albert R."/>
            <person name="Binder M."/>
            <person name="Bloem J."/>
            <person name="Labutti K."/>
            <person name="Salamov A."/>
            <person name="Andreopoulos B."/>
            <person name="Baker S."/>
            <person name="Barry K."/>
            <person name="Bills G."/>
            <person name="Bluhm B."/>
            <person name="Cannon C."/>
            <person name="Castanera R."/>
            <person name="Culley D."/>
            <person name="Daum C."/>
            <person name="Ezra D."/>
            <person name="Gonzalez J."/>
            <person name="Henrissat B."/>
            <person name="Kuo A."/>
            <person name="Liang C."/>
            <person name="Lipzen A."/>
            <person name="Lutzoni F."/>
            <person name="Magnuson J."/>
            <person name="Mondo S."/>
            <person name="Nolan M."/>
            <person name="Ohm R."/>
            <person name="Pangilinan J."/>
            <person name="Park H.-J."/>
            <person name="Ramirez L."/>
            <person name="Alfaro M."/>
            <person name="Sun H."/>
            <person name="Tritt A."/>
            <person name="Yoshinaga Y."/>
            <person name="Zwiers L.-H."/>
            <person name="Turgeon B."/>
            <person name="Goodwin S."/>
            <person name="Spatafora J."/>
            <person name="Crous P."/>
            <person name="Grigoriev I."/>
        </authorList>
    </citation>
    <scope>NUCLEOTIDE SEQUENCE</scope>
    <source>
        <strain evidence="1">CBS 473.64</strain>
    </source>
</reference>
<proteinExistence type="predicted"/>
<name>A0A6A6RY08_9PLEO</name>